<dbReference type="Pfam" id="PF09848">
    <property type="entry name" value="SLFN-g3_helicase"/>
    <property type="match status" value="1"/>
</dbReference>
<dbReference type="InterPro" id="IPR018647">
    <property type="entry name" value="SLFN_3-like_DNA/RNA_helicase"/>
</dbReference>
<organism evidence="2 3">
    <name type="scientific">Cellulosilyticum lentocellum (strain ATCC 49066 / DSM 5427 / NCIMB 11756 / RHM5)</name>
    <name type="common">Clostridium lentocellum</name>
    <dbReference type="NCBI Taxonomy" id="642492"/>
    <lineage>
        <taxon>Bacteria</taxon>
        <taxon>Bacillati</taxon>
        <taxon>Bacillota</taxon>
        <taxon>Clostridia</taxon>
        <taxon>Lachnospirales</taxon>
        <taxon>Cellulosilyticaceae</taxon>
        <taxon>Cellulosilyticum</taxon>
    </lineage>
</organism>
<keyword evidence="3" id="KW-1185">Reference proteome</keyword>
<dbReference type="eggNOG" id="COG3410">
    <property type="taxonomic scope" value="Bacteria"/>
</dbReference>
<name>F2JSD3_CELLD</name>
<proteinExistence type="predicted"/>
<dbReference type="KEGG" id="cle:Clole_3487"/>
<dbReference type="AlphaFoldDB" id="F2JSD3"/>
<dbReference type="SMART" id="SM00382">
    <property type="entry name" value="AAA"/>
    <property type="match status" value="1"/>
</dbReference>
<evidence type="ECO:0000313" key="3">
    <source>
        <dbReference type="Proteomes" id="UP000008467"/>
    </source>
</evidence>
<dbReference type="Gene3D" id="3.40.50.300">
    <property type="entry name" value="P-loop containing nucleotide triphosphate hydrolases"/>
    <property type="match status" value="1"/>
</dbReference>
<evidence type="ECO:0000259" key="1">
    <source>
        <dbReference type="SMART" id="SM00382"/>
    </source>
</evidence>
<feature type="domain" description="AAA+ ATPase" evidence="1">
    <location>
        <begin position="262"/>
        <end position="408"/>
    </location>
</feature>
<dbReference type="Proteomes" id="UP000008467">
    <property type="component" value="Chromosome"/>
</dbReference>
<accession>F2JSD3</accession>
<evidence type="ECO:0000313" key="2">
    <source>
        <dbReference type="EMBL" id="ADZ85171.1"/>
    </source>
</evidence>
<dbReference type="HOGENOM" id="CLU_019642_0_0_9"/>
<dbReference type="EMBL" id="CP002582">
    <property type="protein sequence ID" value="ADZ85171.1"/>
    <property type="molecule type" value="Genomic_DNA"/>
</dbReference>
<gene>
    <name evidence="2" type="ordered locus">Clole_3487</name>
</gene>
<sequence>MIIYQATKEEFLEHVEEDLIEQKIYEQYSTKIGRTSQSEIASWNHSMQYMYKVLNTNAVPRKAGIAIEYRLPTTSKRVDFIITGENEFGKETVIIIELKQWQKAERVNKEDVVRTFVGHKEREVAHPSYQAWSYAAIIRDYNETVQNQDIELHPCSYLHNYITQDGDPILDEEIYGCLKKAPLFKNGDVKKLREFIERYVQKPDQNKTLYKIEHGKIRPSKSLQDALLKMLQGNQEFVMIDSQKVVYETALNQARFAFDTGKKQVIIVEGGPGTGKSVLAINLLVQLTNESMVCQYISKNSAPREVYKRRLQSNYKKSYIDNLFKGSGSYVDSNKNELDVLIVDEAHRLNEKSGMFKNIGENQTKEIIHAAKCAIFFIDECQRVTASDVGSIEEIESFAKKQGAQVIKVGLDSQFRCNGSDGYLAWIDDVLGIRETANDIGFEHDYLFEVLDNPNELKQIIYEKNSINNKARMVAGYCWEWIKAGKENTNVHDINLPDYDFSMSWNLGNTNTWAIDEESVQEVGCIHTCQGLEFDYVGVIIGMDMIYRDGKVITDYTKRAKTDKSLNGLLGKCKKRENEALALADKIIRNTYRTLMTRGQKGCYVFCEDIELGKYLKERMQINKVQYGEMKTIGLIAEGVENYHI</sequence>
<dbReference type="InterPro" id="IPR027417">
    <property type="entry name" value="P-loop_NTPase"/>
</dbReference>
<dbReference type="eggNOG" id="COG0507">
    <property type="taxonomic scope" value="Bacteria"/>
</dbReference>
<protein>
    <recommendedName>
        <fullName evidence="1">AAA+ ATPase domain-containing protein</fullName>
    </recommendedName>
</protein>
<dbReference type="STRING" id="642492.Clole_3487"/>
<dbReference type="SUPFAM" id="SSF52540">
    <property type="entry name" value="P-loop containing nucleoside triphosphate hydrolases"/>
    <property type="match status" value="1"/>
</dbReference>
<reference evidence="2 3" key="1">
    <citation type="journal article" date="2011" name="J. Bacteriol.">
        <title>Complete genome sequence of the cellulose-degrading bacterium Cellulosilyticum lentocellum.</title>
        <authorList>
            <consortium name="US DOE Joint Genome Institute"/>
            <person name="Miller D.A."/>
            <person name="Suen G."/>
            <person name="Bruce D."/>
            <person name="Copeland A."/>
            <person name="Cheng J.F."/>
            <person name="Detter C."/>
            <person name="Goodwin L.A."/>
            <person name="Han C.S."/>
            <person name="Hauser L.J."/>
            <person name="Land M.L."/>
            <person name="Lapidus A."/>
            <person name="Lucas S."/>
            <person name="Meincke L."/>
            <person name="Pitluck S."/>
            <person name="Tapia R."/>
            <person name="Teshima H."/>
            <person name="Woyke T."/>
            <person name="Fox B.G."/>
            <person name="Angert E.R."/>
            <person name="Currie C.R."/>
        </authorList>
    </citation>
    <scope>NUCLEOTIDE SEQUENCE [LARGE SCALE GENOMIC DNA]</scope>
    <source>
        <strain evidence="3">ATCC 49066 / DSM 5427 / NCIMB 11756 / RHM5</strain>
    </source>
</reference>
<dbReference type="RefSeq" id="WP_013658447.1">
    <property type="nucleotide sequence ID" value="NC_015275.1"/>
</dbReference>
<dbReference type="InterPro" id="IPR003593">
    <property type="entry name" value="AAA+_ATPase"/>
</dbReference>